<dbReference type="PANTHER" id="PTHR21310">
    <property type="entry name" value="AMINOGLYCOSIDE PHOSPHOTRANSFERASE-RELATED-RELATED"/>
    <property type="match status" value="1"/>
</dbReference>
<dbReference type="EMBL" id="ML736437">
    <property type="protein sequence ID" value="KAE8371337.1"/>
    <property type="molecule type" value="Genomic_DNA"/>
</dbReference>
<feature type="domain" description="Aminoglycoside phosphotransferase" evidence="1">
    <location>
        <begin position="52"/>
        <end position="194"/>
    </location>
</feature>
<dbReference type="InterPro" id="IPR011009">
    <property type="entry name" value="Kinase-like_dom_sf"/>
</dbReference>
<gene>
    <name evidence="2" type="ORF">BDV26DRAFT_286879</name>
</gene>
<dbReference type="Gene3D" id="3.90.1200.10">
    <property type="match status" value="1"/>
</dbReference>
<dbReference type="Proteomes" id="UP000326198">
    <property type="component" value="Unassembled WGS sequence"/>
</dbReference>
<evidence type="ECO:0000313" key="2">
    <source>
        <dbReference type="EMBL" id="KAE8371337.1"/>
    </source>
</evidence>
<sequence>MLHQAKSNLLSIKLWIGKRLFGQVGQSGVRIRPHRIIKGPYVHHHRDGLYLELGYINGIDLQAAWLGGCLSQDQKRHIITEVSGYINQLRSLEPPCKGIVSSADLEACHYHRIGSSTFGPFNEHAEFHSFLRRHIRIEDSTQVFSKEVTDCHSRWYRSCFTHADLCPRNIIVDNGKVAAVIDWESGGWYPEYWEYTKPHVSQIEMPEWYEGLKSAMARYDVELRAERTPWRQCDQPGIPLG</sequence>
<dbReference type="PANTHER" id="PTHR21310:SF58">
    <property type="entry name" value="AMINOGLYCOSIDE PHOSPHOTRANSFERASE DOMAIN-CONTAINING PROTEIN"/>
    <property type="match status" value="1"/>
</dbReference>
<evidence type="ECO:0000259" key="1">
    <source>
        <dbReference type="Pfam" id="PF01636"/>
    </source>
</evidence>
<dbReference type="Pfam" id="PF01636">
    <property type="entry name" value="APH"/>
    <property type="match status" value="1"/>
</dbReference>
<name>A0A5N7AN93_9EURO</name>
<keyword evidence="2" id="KW-0418">Kinase</keyword>
<protein>
    <submittedName>
        <fullName evidence="2">Kinase-like protein</fullName>
    </submittedName>
</protein>
<dbReference type="GO" id="GO:0016301">
    <property type="term" value="F:kinase activity"/>
    <property type="evidence" value="ECO:0007669"/>
    <property type="project" value="UniProtKB-KW"/>
</dbReference>
<dbReference type="SUPFAM" id="SSF56112">
    <property type="entry name" value="Protein kinase-like (PK-like)"/>
    <property type="match status" value="1"/>
</dbReference>
<proteinExistence type="predicted"/>
<dbReference type="OrthoDB" id="2906425at2759"/>
<accession>A0A5N7AN93</accession>
<keyword evidence="3" id="KW-1185">Reference proteome</keyword>
<dbReference type="InterPro" id="IPR051678">
    <property type="entry name" value="AGP_Transferase"/>
</dbReference>
<reference evidence="2 3" key="1">
    <citation type="submission" date="2019-04" db="EMBL/GenBank/DDBJ databases">
        <title>Friends and foes A comparative genomics studyof 23 Aspergillus species from section Flavi.</title>
        <authorList>
            <consortium name="DOE Joint Genome Institute"/>
            <person name="Kjaerbolling I."/>
            <person name="Vesth T."/>
            <person name="Frisvad J.C."/>
            <person name="Nybo J.L."/>
            <person name="Theobald S."/>
            <person name="Kildgaard S."/>
            <person name="Isbrandt T."/>
            <person name="Kuo A."/>
            <person name="Sato A."/>
            <person name="Lyhne E.K."/>
            <person name="Kogle M.E."/>
            <person name="Wiebenga A."/>
            <person name="Kun R.S."/>
            <person name="Lubbers R.J."/>
            <person name="Makela M.R."/>
            <person name="Barry K."/>
            <person name="Chovatia M."/>
            <person name="Clum A."/>
            <person name="Daum C."/>
            <person name="Haridas S."/>
            <person name="He G."/>
            <person name="LaButti K."/>
            <person name="Lipzen A."/>
            <person name="Mondo S."/>
            <person name="Riley R."/>
            <person name="Salamov A."/>
            <person name="Simmons B.A."/>
            <person name="Magnuson J.K."/>
            <person name="Henrissat B."/>
            <person name="Mortensen U.H."/>
            <person name="Larsen T.O."/>
            <person name="Devries R.P."/>
            <person name="Grigoriev I.V."/>
            <person name="Machida M."/>
            <person name="Baker S.E."/>
            <person name="Andersen M.R."/>
        </authorList>
    </citation>
    <scope>NUCLEOTIDE SEQUENCE [LARGE SCALE GENOMIC DNA]</scope>
    <source>
        <strain evidence="2 3">IBT 29228</strain>
    </source>
</reference>
<dbReference type="InterPro" id="IPR002575">
    <property type="entry name" value="Aminoglycoside_PTrfase"/>
</dbReference>
<organism evidence="2 3">
    <name type="scientific">Aspergillus bertholletiae</name>
    <dbReference type="NCBI Taxonomy" id="1226010"/>
    <lineage>
        <taxon>Eukaryota</taxon>
        <taxon>Fungi</taxon>
        <taxon>Dikarya</taxon>
        <taxon>Ascomycota</taxon>
        <taxon>Pezizomycotina</taxon>
        <taxon>Eurotiomycetes</taxon>
        <taxon>Eurotiomycetidae</taxon>
        <taxon>Eurotiales</taxon>
        <taxon>Aspergillaceae</taxon>
        <taxon>Aspergillus</taxon>
        <taxon>Aspergillus subgen. Circumdati</taxon>
    </lineage>
</organism>
<dbReference type="AlphaFoldDB" id="A0A5N7AN93"/>
<keyword evidence="2" id="KW-0808">Transferase</keyword>
<evidence type="ECO:0000313" key="3">
    <source>
        <dbReference type="Proteomes" id="UP000326198"/>
    </source>
</evidence>